<sequence length="511" mass="53612">MSFLDNIAAGLSLVANFESFFALFVGVAVGTIAGAIPGLSATMAVALTLPFTFSLAPTTGILLLLGVYKGGVFGGSIPAILIKTPGSPASSATILDGYPMAEKGQAGKALGMALWASCTADAISNLSLILFAGWLASFALKFGPPEFFTLILFSLTIIAGVSGESLLRGALSAILGLLLATVGLDLIYGTSRFTFDNANMMGGLNFIAVLIGLFAIPEIISLVWKPKSMDGKTRSLGDSKVTFAEYKRSFKSIVRGSFIGVFLGSIPGIGAAPSAFLSYSEARRTSPNKENFGKGEIEGVAASEAGNNGVAGATLIPLLALGIPGDVITAIILGAFMIHGLQPGPLMFIMNADIIYGLFIGLIVSSVFLFFIGSLAIRGFKHVANVPPSVLFPCVMVLCTFGVFAVNNNLFDVGVMFAMGWVGFLMLCFRVPAAPFLIAFILGPLLEDNFRQAMLMSNNSPAILFRSPITWFFWLVTFLALVAIVRAGITATRKADKSADPVETGMHESAE</sequence>
<dbReference type="InterPro" id="IPR002823">
    <property type="entry name" value="DUF112_TM"/>
</dbReference>
<feature type="transmembrane region" description="Helical" evidence="1">
    <location>
        <begin position="354"/>
        <end position="377"/>
    </location>
</feature>
<feature type="transmembrane region" description="Helical" evidence="1">
    <location>
        <begin position="389"/>
        <end position="406"/>
    </location>
</feature>
<keyword evidence="4" id="KW-1185">Reference proteome</keyword>
<feature type="transmembrane region" description="Helical" evidence="1">
    <location>
        <begin position="258"/>
        <end position="279"/>
    </location>
</feature>
<feature type="transmembrane region" description="Helical" evidence="1">
    <location>
        <begin position="463"/>
        <end position="485"/>
    </location>
</feature>
<proteinExistence type="predicted"/>
<dbReference type="AlphaFoldDB" id="A0A2Z2NNQ2"/>
<dbReference type="Proteomes" id="UP000250079">
    <property type="component" value="Chromosome"/>
</dbReference>
<dbReference type="EMBL" id="CP018632">
    <property type="protein sequence ID" value="ASJ72849.1"/>
    <property type="molecule type" value="Genomic_DNA"/>
</dbReference>
<feature type="transmembrane region" description="Helical" evidence="1">
    <location>
        <begin position="418"/>
        <end position="442"/>
    </location>
</feature>
<keyword evidence="1" id="KW-1133">Transmembrane helix</keyword>
<feature type="transmembrane region" description="Helical" evidence="1">
    <location>
        <begin position="20"/>
        <end position="49"/>
    </location>
</feature>
<gene>
    <name evidence="3" type="ORF">IMCC3135_13820</name>
</gene>
<feature type="transmembrane region" description="Helical" evidence="1">
    <location>
        <begin position="169"/>
        <end position="188"/>
    </location>
</feature>
<reference evidence="3 4" key="1">
    <citation type="submission" date="2016-12" db="EMBL/GenBank/DDBJ databases">
        <authorList>
            <person name="Song W.-J."/>
            <person name="Kurnit D.M."/>
        </authorList>
    </citation>
    <scope>NUCLEOTIDE SEQUENCE [LARGE SCALE GENOMIC DNA]</scope>
    <source>
        <strain evidence="3 4">IMCC3135</strain>
    </source>
</reference>
<dbReference type="RefSeq" id="WP_088918126.1">
    <property type="nucleotide sequence ID" value="NZ_CP018632.1"/>
</dbReference>
<keyword evidence="1" id="KW-0812">Transmembrane</keyword>
<protein>
    <recommendedName>
        <fullName evidence="2">DUF112 domain-containing protein</fullName>
    </recommendedName>
</protein>
<feature type="transmembrane region" description="Helical" evidence="1">
    <location>
        <begin position="147"/>
        <end position="163"/>
    </location>
</feature>
<feature type="transmembrane region" description="Helical" evidence="1">
    <location>
        <begin position="122"/>
        <end position="140"/>
    </location>
</feature>
<evidence type="ECO:0000259" key="2">
    <source>
        <dbReference type="Pfam" id="PF01970"/>
    </source>
</evidence>
<evidence type="ECO:0000256" key="1">
    <source>
        <dbReference type="SAM" id="Phobius"/>
    </source>
</evidence>
<feature type="domain" description="DUF112" evidence="2">
    <location>
        <begin position="21"/>
        <end position="437"/>
    </location>
</feature>
<feature type="transmembrane region" description="Helical" evidence="1">
    <location>
        <begin position="200"/>
        <end position="224"/>
    </location>
</feature>
<name>A0A2Z2NNQ2_9GAMM</name>
<evidence type="ECO:0000313" key="3">
    <source>
        <dbReference type="EMBL" id="ASJ72849.1"/>
    </source>
</evidence>
<feature type="transmembrane region" description="Helical" evidence="1">
    <location>
        <begin position="318"/>
        <end position="342"/>
    </location>
</feature>
<dbReference type="PANTHER" id="PTHR35342">
    <property type="entry name" value="TRICARBOXYLIC TRANSPORT PROTEIN"/>
    <property type="match status" value="1"/>
</dbReference>
<accession>A0A2Z2NNQ2</accession>
<dbReference type="OrthoDB" id="9781349at2"/>
<dbReference type="PANTHER" id="PTHR35342:SF5">
    <property type="entry name" value="TRICARBOXYLIC TRANSPORT PROTEIN"/>
    <property type="match status" value="1"/>
</dbReference>
<organism evidence="3 4">
    <name type="scientific">Granulosicoccus antarcticus IMCC3135</name>
    <dbReference type="NCBI Taxonomy" id="1192854"/>
    <lineage>
        <taxon>Bacteria</taxon>
        <taxon>Pseudomonadati</taxon>
        <taxon>Pseudomonadota</taxon>
        <taxon>Gammaproteobacteria</taxon>
        <taxon>Chromatiales</taxon>
        <taxon>Granulosicoccaceae</taxon>
        <taxon>Granulosicoccus</taxon>
    </lineage>
</organism>
<keyword evidence="1" id="KW-0472">Membrane</keyword>
<dbReference type="KEGG" id="gai:IMCC3135_13820"/>
<evidence type="ECO:0000313" key="4">
    <source>
        <dbReference type="Proteomes" id="UP000250079"/>
    </source>
</evidence>
<dbReference type="Pfam" id="PF01970">
    <property type="entry name" value="TctA"/>
    <property type="match status" value="1"/>
</dbReference>